<dbReference type="GO" id="GO:0008654">
    <property type="term" value="P:phospholipid biosynthetic process"/>
    <property type="evidence" value="ECO:0007669"/>
    <property type="project" value="UniProtKB-KW"/>
</dbReference>
<dbReference type="SUPFAM" id="SSF69593">
    <property type="entry name" value="Glycerol-3-phosphate (1)-acyltransferase"/>
    <property type="match status" value="1"/>
</dbReference>
<evidence type="ECO:0000256" key="2">
    <source>
        <dbReference type="ARBA" id="ARBA00022679"/>
    </source>
</evidence>
<dbReference type="Proteomes" id="UP001213771">
    <property type="component" value="Unassembled WGS sequence"/>
</dbReference>
<evidence type="ECO:0000256" key="4">
    <source>
        <dbReference type="RuleBase" id="RU361267"/>
    </source>
</evidence>
<dbReference type="PANTHER" id="PTHR10434">
    <property type="entry name" value="1-ACYL-SN-GLYCEROL-3-PHOSPHATE ACYLTRANSFERASE"/>
    <property type="match status" value="1"/>
</dbReference>
<dbReference type="AlphaFoldDB" id="A0ABD4X2T3"/>
<comment type="catalytic activity">
    <reaction evidence="4">
        <text>a 1-acyl-sn-glycero-3-phosphate + an acyl-CoA = a 1,2-diacyl-sn-glycero-3-phosphate + CoA</text>
        <dbReference type="Rhea" id="RHEA:19709"/>
        <dbReference type="ChEBI" id="CHEBI:57287"/>
        <dbReference type="ChEBI" id="CHEBI:57970"/>
        <dbReference type="ChEBI" id="CHEBI:58342"/>
        <dbReference type="ChEBI" id="CHEBI:58608"/>
        <dbReference type="EC" id="2.3.1.51"/>
    </reaction>
</comment>
<comment type="similarity">
    <text evidence="1 4">Belongs to the 1-acyl-sn-glycerol-3-phosphate acyltransferase family.</text>
</comment>
<keyword evidence="4" id="KW-1208">Phospholipid metabolism</keyword>
<name>A0ABD4X2T3_PRIMG</name>
<dbReference type="CDD" id="cd07989">
    <property type="entry name" value="LPLAT_AGPAT-like"/>
    <property type="match status" value="1"/>
</dbReference>
<keyword evidence="4" id="KW-0444">Lipid biosynthesis</keyword>
<evidence type="ECO:0000256" key="3">
    <source>
        <dbReference type="ARBA" id="ARBA00023315"/>
    </source>
</evidence>
<dbReference type="NCBIfam" id="TIGR00530">
    <property type="entry name" value="AGP_acyltrn"/>
    <property type="match status" value="1"/>
</dbReference>
<evidence type="ECO:0000313" key="7">
    <source>
        <dbReference type="Proteomes" id="UP001213771"/>
    </source>
</evidence>
<keyword evidence="4" id="KW-0594">Phospholipid biosynthesis</keyword>
<evidence type="ECO:0000313" key="6">
    <source>
        <dbReference type="EMBL" id="MDD9786748.1"/>
    </source>
</evidence>
<evidence type="ECO:0000259" key="5">
    <source>
        <dbReference type="SMART" id="SM00563"/>
    </source>
</evidence>
<dbReference type="InterPro" id="IPR002123">
    <property type="entry name" value="Plipid/glycerol_acylTrfase"/>
</dbReference>
<dbReference type="SMART" id="SM00563">
    <property type="entry name" value="PlsC"/>
    <property type="match status" value="1"/>
</dbReference>
<keyword evidence="2 4" id="KW-0808">Transferase</keyword>
<accession>A0ABD4X2T3</accession>
<comment type="domain">
    <text evidence="4">The HXXXXD motif is essential for acyltransferase activity and may constitute the binding site for the phosphate moiety of the glycerol-3-phosphate.</text>
</comment>
<comment type="caution">
    <text evidence="6">The sequence shown here is derived from an EMBL/GenBank/DDBJ whole genome shotgun (WGS) entry which is preliminary data.</text>
</comment>
<sequence length="196" mass="22133">MYTFATRFLQLILFLMNGRMKTVNKEKLPQNDPFIVVCTHKSWIDVVCLGIALYPTPIHFMAKKELFNKIFIKKLLKKLNAFPVDRSNPGPSVLKIPLQLLKKKQVVGIFPSGTRNSEEKALKNGAIHIASRASVPIIPAVYIGPHTIRDLLGRKKRFIIFGDAIHVPKMTKDKEAVTEATNEVISKVFEELKGNI</sequence>
<dbReference type="Pfam" id="PF01553">
    <property type="entry name" value="Acyltransferase"/>
    <property type="match status" value="1"/>
</dbReference>
<dbReference type="EC" id="2.3.1.51" evidence="4"/>
<dbReference type="RefSeq" id="WP_098621768.1">
    <property type="nucleotide sequence ID" value="NZ_JARAOX010000247.1"/>
</dbReference>
<organism evidence="6 7">
    <name type="scientific">Priestia megaterium</name>
    <name type="common">Bacillus megaterium</name>
    <dbReference type="NCBI Taxonomy" id="1404"/>
    <lineage>
        <taxon>Bacteria</taxon>
        <taxon>Bacillati</taxon>
        <taxon>Bacillota</taxon>
        <taxon>Bacilli</taxon>
        <taxon>Bacillales</taxon>
        <taxon>Bacillaceae</taxon>
        <taxon>Priestia</taxon>
    </lineage>
</organism>
<proteinExistence type="inferred from homology"/>
<feature type="domain" description="Phospholipid/glycerol acyltransferase" evidence="5">
    <location>
        <begin position="34"/>
        <end position="145"/>
    </location>
</feature>
<keyword evidence="3 4" id="KW-0012">Acyltransferase</keyword>
<dbReference type="InterPro" id="IPR004552">
    <property type="entry name" value="AGP_acyltrans"/>
</dbReference>
<keyword evidence="4" id="KW-0443">Lipid metabolism</keyword>
<dbReference type="GO" id="GO:0003841">
    <property type="term" value="F:1-acylglycerol-3-phosphate O-acyltransferase activity"/>
    <property type="evidence" value="ECO:0007669"/>
    <property type="project" value="UniProtKB-UniRule"/>
</dbReference>
<evidence type="ECO:0000256" key="1">
    <source>
        <dbReference type="ARBA" id="ARBA00008655"/>
    </source>
</evidence>
<reference evidence="6 7" key="1">
    <citation type="submission" date="2023-02" db="EMBL/GenBank/DDBJ databases">
        <authorList>
            <person name="Olszewska D."/>
        </authorList>
    </citation>
    <scope>NUCLEOTIDE SEQUENCE [LARGE SCALE GENOMIC DNA]</scope>
    <source>
        <strain evidence="6 7">FDU301</strain>
    </source>
</reference>
<protein>
    <recommendedName>
        <fullName evidence="4">1-acyl-sn-glycerol-3-phosphate acyltransferase</fullName>
        <ecNumber evidence="4">2.3.1.51</ecNumber>
    </recommendedName>
</protein>
<dbReference type="EMBL" id="JARAOX010000247">
    <property type="protein sequence ID" value="MDD9786748.1"/>
    <property type="molecule type" value="Genomic_DNA"/>
</dbReference>
<dbReference type="PANTHER" id="PTHR10434:SF40">
    <property type="entry name" value="1-ACYL-SN-GLYCEROL-3-PHOSPHATE ACYLTRANSFERASE"/>
    <property type="match status" value="1"/>
</dbReference>
<gene>
    <name evidence="6" type="ORF">PVE99_30805</name>
</gene>